<name>A0A2K9E5Q8_9FIRM</name>
<accession>A0A2K9E5Q8</accession>
<gene>
    <name evidence="3" type="ORF">B9R14_13145</name>
    <name evidence="2" type="ORF">HVS_09010</name>
</gene>
<dbReference type="EMBL" id="CP025197">
    <property type="protein sequence ID" value="AUG57708.1"/>
    <property type="molecule type" value="Genomic_DNA"/>
</dbReference>
<reference evidence="2 4" key="1">
    <citation type="submission" date="2017-12" db="EMBL/GenBank/DDBJ databases">
        <title>Complete genome sequence of Herbivorax saccincola GGR1, a novel Cellulosome-producing hydrolytic bacterium in a thermophilic biogas plant, established by Illumina and Nanopore MinION sequencing.</title>
        <authorList>
            <person name="Pechtl A."/>
            <person name="Ruckert C."/>
            <person name="Koeck D.E."/>
            <person name="Maus I."/>
            <person name="Winkler A."/>
            <person name="Kalinowski J."/>
            <person name="Puhler A."/>
            <person name="Schwarz W.W."/>
            <person name="Zverlov V.V."/>
            <person name="Schluter A."/>
            <person name="Liebl W."/>
        </authorList>
    </citation>
    <scope>NUCLEOTIDE SEQUENCE [LARGE SCALE GENOMIC DNA]</scope>
    <source>
        <strain evidence="2">GGR1</strain>
        <strain evidence="4">SR1</strain>
    </source>
</reference>
<dbReference type="Proteomes" id="UP000233534">
    <property type="component" value="Chromosome"/>
</dbReference>
<proteinExistence type="predicted"/>
<dbReference type="OrthoDB" id="1955122at2"/>
<keyword evidence="1" id="KW-0175">Coiled coil</keyword>
<dbReference type="Proteomes" id="UP000239720">
    <property type="component" value="Unassembled WGS sequence"/>
</dbReference>
<evidence type="ECO:0000256" key="1">
    <source>
        <dbReference type="SAM" id="Coils"/>
    </source>
</evidence>
<evidence type="ECO:0000313" key="5">
    <source>
        <dbReference type="Proteomes" id="UP000239720"/>
    </source>
</evidence>
<evidence type="ECO:0000313" key="4">
    <source>
        <dbReference type="Proteomes" id="UP000233534"/>
    </source>
</evidence>
<protein>
    <submittedName>
        <fullName evidence="2">Uncharacterized protein</fullName>
    </submittedName>
</protein>
<dbReference type="EMBL" id="NEMB01000003">
    <property type="protein sequence ID" value="PQQ67599.1"/>
    <property type="molecule type" value="Genomic_DNA"/>
</dbReference>
<organism evidence="2 4">
    <name type="scientific">Acetivibrio saccincola</name>
    <dbReference type="NCBI Taxonomy" id="1677857"/>
    <lineage>
        <taxon>Bacteria</taxon>
        <taxon>Bacillati</taxon>
        <taxon>Bacillota</taxon>
        <taxon>Clostridia</taxon>
        <taxon>Eubacteriales</taxon>
        <taxon>Oscillospiraceae</taxon>
        <taxon>Acetivibrio</taxon>
    </lineage>
</organism>
<evidence type="ECO:0000313" key="3">
    <source>
        <dbReference type="EMBL" id="PQQ67599.1"/>
    </source>
</evidence>
<keyword evidence="4" id="KW-1185">Reference proteome</keyword>
<sequence length="83" mass="9918">MSEYEKKINKIKENLDKAKNLRIRAEARLEDLNRQKQEILKELDELGIKPENLEEEIQKLKSEIEELIYKAENLIPEDLIKNN</sequence>
<dbReference type="AlphaFoldDB" id="A0A2K9E5Q8"/>
<dbReference type="RefSeq" id="WP_101301381.1">
    <property type="nucleotide sequence ID" value="NZ_CP025197.1"/>
</dbReference>
<dbReference type="KEGG" id="hsc:HVS_09010"/>
<reference evidence="3 5" key="2">
    <citation type="journal article" date="2018" name="Syst. Appl. Microbiol.">
        <title>Characterization and high-quality draft genome sequence of Herbivorax saccincola A7, an anaerobic, alkaliphilic, thermophilic, cellulolytic, and xylanolytic bacterium.</title>
        <authorList>
            <person name="Aikawa S."/>
            <person name="Baramee S."/>
            <person name="Sermsathanaswadi J."/>
            <person name="Thianheng P."/>
            <person name="Tachaapaikoon C."/>
            <person name="Shikata A."/>
            <person name="Waeonukul R."/>
            <person name="Pason P."/>
            <person name="Ratanakhanokchai K."/>
            <person name="Kosugi A."/>
        </authorList>
    </citation>
    <scope>NUCLEOTIDE SEQUENCE [LARGE SCALE GENOMIC DNA]</scope>
    <source>
        <strain evidence="3 5">A7</strain>
    </source>
</reference>
<feature type="coiled-coil region" evidence="1">
    <location>
        <begin position="1"/>
        <end position="70"/>
    </location>
</feature>
<evidence type="ECO:0000313" key="2">
    <source>
        <dbReference type="EMBL" id="AUG57708.1"/>
    </source>
</evidence>